<dbReference type="NCBIfam" id="TIGR01782">
    <property type="entry name" value="TonB-Xanth-Caul"/>
    <property type="match status" value="1"/>
</dbReference>
<feature type="domain" description="TonB-dependent receptor plug" evidence="6">
    <location>
        <begin position="80"/>
        <end position="182"/>
    </location>
</feature>
<comment type="subcellular location">
    <subcellularLocation>
        <location evidence="1">Cell outer membrane</location>
        <topology evidence="1">Multi-pass membrane protein</topology>
    </subcellularLocation>
</comment>
<keyword evidence="7" id="KW-0675">Receptor</keyword>
<keyword evidence="1 2" id="KW-0472">Membrane</keyword>
<evidence type="ECO:0000313" key="8">
    <source>
        <dbReference type="Proteomes" id="UP001197214"/>
    </source>
</evidence>
<feature type="signal peptide" evidence="4">
    <location>
        <begin position="1"/>
        <end position="26"/>
    </location>
</feature>
<dbReference type="EMBL" id="JAHWZX010000013">
    <property type="protein sequence ID" value="MBW4331789.1"/>
    <property type="molecule type" value="Genomic_DNA"/>
</dbReference>
<keyword evidence="8" id="KW-1185">Reference proteome</keyword>
<reference evidence="7 8" key="1">
    <citation type="submission" date="2021-07" db="EMBL/GenBank/DDBJ databases">
        <title>Stakelama flava sp. nov., a novel endophytic bacterium isolated from branch of Kandelia candel.</title>
        <authorList>
            <person name="Tuo L."/>
        </authorList>
    </citation>
    <scope>NUCLEOTIDE SEQUENCE [LARGE SCALE GENOMIC DNA]</scope>
    <source>
        <strain evidence="7 8">CBK3Z-3</strain>
    </source>
</reference>
<gene>
    <name evidence="7" type="ORF">KY084_13020</name>
</gene>
<feature type="compositionally biased region" description="Low complexity" evidence="3">
    <location>
        <begin position="43"/>
        <end position="55"/>
    </location>
</feature>
<evidence type="ECO:0000259" key="6">
    <source>
        <dbReference type="Pfam" id="PF07715"/>
    </source>
</evidence>
<accession>A0ABS6XPI3</accession>
<feature type="chain" id="PRO_5045050109" evidence="4">
    <location>
        <begin position="27"/>
        <end position="889"/>
    </location>
</feature>
<dbReference type="InterPro" id="IPR010104">
    <property type="entry name" value="TonB_rcpt_bac"/>
</dbReference>
<keyword evidence="1" id="KW-0812">Transmembrane</keyword>
<keyword evidence="1" id="KW-0998">Cell outer membrane</keyword>
<evidence type="ECO:0000313" key="7">
    <source>
        <dbReference type="EMBL" id="MBW4331789.1"/>
    </source>
</evidence>
<name>A0ABS6XPI3_9SPHN</name>
<dbReference type="Pfam" id="PF00593">
    <property type="entry name" value="TonB_dep_Rec_b-barrel"/>
    <property type="match status" value="1"/>
</dbReference>
<sequence length="889" mass="96624">MTVQRNLFADVAVVALLASGALPAHAADRDANSSKAADGVANAQTQTPQDQTITPAQADAASDIVVTGIRASLQSAQARKRNADAIVDSIVADDIGKLPDNNTTEALQRISGIQVSRDRGEGGSVAIRGLSQVLTTLDGREIFTAGGGRGYNLQDFPAEQLAGVDVYKTPTADLIEGGIGGVIDLRTRRPLDMDGFVVSGSLRGRYQDLVDKVSPLGSLLISDKWNTGAGEMGLLVSGSYQERAFRSDIEAVGAPSERNDLITGRTIVTPNGDYEPLIDGKRRRIGLGATFQWKPTPELEFYAQAGYQEFRSIQQQRGLNNPSNGLSVVPGSVETFDGTDDFMRGTFQNLSASTFGVTRDTYDKNQQYSAGFDWDRGAARLTGDFTYQHSTNDLYYTEQDLKVTIPLATLDLSGKTPTMSFDGIDLTDINNYTLGYTVRSENHYTGNSYAGRLDGEFEIDSPFLSGFKTGARIQKMDTAFTPIRFFYQPSTTTSAAGYSSLFETMPFDDFFQSNPAFPQGYFTAITSSLRNDFDGVRNALGVSAAPAVDPASVYDMSETTVAGYAEMLFKVDSGLRFDSNVGVRFIKTSLNIDGNQRSTVGGVTTITPQTYNNDYVSVLPSANVRFHLTDELQLRLAASQTLTRPNFSQLSPAFTLVPAQGQGSGGNPNLEPLRADQLDASLEYYFSPTGSLYLAGFYRKVKGFIFTSSNRQVINGIDYVISQPTNGDDGKIKGVEVGGQTFFDFLPAPFDGFGVQANYTYIDSSTPSAIANYTTPLPNLSKSSFNISGLYEKYGLSIRVAYNYRSKYLSGLYGLPLAAGGSQNIPIYRKGYGWLDASINYDVTPNVTLTLEGSNLLRTREFTYFDQTTRPNNISIDDRQVMAGVRFTF</sequence>
<dbReference type="PROSITE" id="PS52016">
    <property type="entry name" value="TONB_DEPENDENT_REC_3"/>
    <property type="match status" value="1"/>
</dbReference>
<comment type="similarity">
    <text evidence="1 2">Belongs to the TonB-dependent receptor family.</text>
</comment>
<organism evidence="7 8">
    <name type="scientific">Stakelama flava</name>
    <dbReference type="NCBI Taxonomy" id="2860338"/>
    <lineage>
        <taxon>Bacteria</taxon>
        <taxon>Pseudomonadati</taxon>
        <taxon>Pseudomonadota</taxon>
        <taxon>Alphaproteobacteria</taxon>
        <taxon>Sphingomonadales</taxon>
        <taxon>Sphingomonadaceae</taxon>
        <taxon>Stakelama</taxon>
    </lineage>
</organism>
<proteinExistence type="inferred from homology"/>
<evidence type="ECO:0000256" key="1">
    <source>
        <dbReference type="PROSITE-ProRule" id="PRU01360"/>
    </source>
</evidence>
<protein>
    <submittedName>
        <fullName evidence="7">TonB-dependent receptor</fullName>
    </submittedName>
</protein>
<evidence type="ECO:0000256" key="4">
    <source>
        <dbReference type="SAM" id="SignalP"/>
    </source>
</evidence>
<feature type="domain" description="TonB-dependent receptor-like beta-barrel" evidence="5">
    <location>
        <begin position="404"/>
        <end position="856"/>
    </location>
</feature>
<dbReference type="InterPro" id="IPR039426">
    <property type="entry name" value="TonB-dep_rcpt-like"/>
</dbReference>
<evidence type="ECO:0000259" key="5">
    <source>
        <dbReference type="Pfam" id="PF00593"/>
    </source>
</evidence>
<keyword evidence="1" id="KW-1134">Transmembrane beta strand</keyword>
<dbReference type="PANTHER" id="PTHR40980:SF3">
    <property type="entry name" value="TONB-DEPENDENT RECEPTOR-LIKE BETA-BARREL DOMAIN-CONTAINING PROTEIN"/>
    <property type="match status" value="1"/>
</dbReference>
<keyword evidence="4" id="KW-0732">Signal</keyword>
<dbReference type="InterPro" id="IPR012910">
    <property type="entry name" value="Plug_dom"/>
</dbReference>
<evidence type="ECO:0000256" key="2">
    <source>
        <dbReference type="RuleBase" id="RU003357"/>
    </source>
</evidence>
<dbReference type="PANTHER" id="PTHR40980">
    <property type="entry name" value="PLUG DOMAIN-CONTAINING PROTEIN"/>
    <property type="match status" value="1"/>
</dbReference>
<feature type="region of interest" description="Disordered" evidence="3">
    <location>
        <begin position="29"/>
        <end position="55"/>
    </location>
</feature>
<evidence type="ECO:0000256" key="3">
    <source>
        <dbReference type="SAM" id="MobiDB-lite"/>
    </source>
</evidence>
<comment type="caution">
    <text evidence="7">The sequence shown here is derived from an EMBL/GenBank/DDBJ whole genome shotgun (WGS) entry which is preliminary data.</text>
</comment>
<keyword evidence="1" id="KW-0813">Transport</keyword>
<dbReference type="CDD" id="cd01347">
    <property type="entry name" value="ligand_gated_channel"/>
    <property type="match status" value="1"/>
</dbReference>
<dbReference type="InterPro" id="IPR000531">
    <property type="entry name" value="Beta-barrel_TonB"/>
</dbReference>
<dbReference type="Proteomes" id="UP001197214">
    <property type="component" value="Unassembled WGS sequence"/>
</dbReference>
<keyword evidence="2" id="KW-0798">TonB box</keyword>
<dbReference type="Pfam" id="PF07715">
    <property type="entry name" value="Plug"/>
    <property type="match status" value="1"/>
</dbReference>